<keyword evidence="3" id="KW-1185">Reference proteome</keyword>
<evidence type="ECO:0000313" key="3">
    <source>
        <dbReference type="Proteomes" id="UP000295060"/>
    </source>
</evidence>
<evidence type="ECO:0000313" key="2">
    <source>
        <dbReference type="EMBL" id="TDW81941.1"/>
    </source>
</evidence>
<comment type="caution">
    <text evidence="2">The sequence shown here is derived from an EMBL/GenBank/DDBJ whole genome shotgun (WGS) entry which is preliminary data.</text>
</comment>
<dbReference type="Pfam" id="PF13561">
    <property type="entry name" value="adh_short_C2"/>
    <property type="match status" value="1"/>
</dbReference>
<evidence type="ECO:0000256" key="1">
    <source>
        <dbReference type="ARBA" id="ARBA00006484"/>
    </source>
</evidence>
<dbReference type="PRINTS" id="PR00080">
    <property type="entry name" value="SDRFAMILY"/>
</dbReference>
<dbReference type="PROSITE" id="PS00061">
    <property type="entry name" value="ADH_SHORT"/>
    <property type="match status" value="1"/>
</dbReference>
<reference evidence="2 3" key="1">
    <citation type="submission" date="2019-03" db="EMBL/GenBank/DDBJ databases">
        <title>Genomic Encyclopedia of Type Strains, Phase III (KMG-III): the genomes of soil and plant-associated and newly described type strains.</title>
        <authorList>
            <person name="Whitman W."/>
        </authorList>
    </citation>
    <scope>NUCLEOTIDE SEQUENCE [LARGE SCALE GENOMIC DNA]</scope>
    <source>
        <strain evidence="2 3">VKMAc-2574</strain>
    </source>
</reference>
<protein>
    <submittedName>
        <fullName evidence="2">NAD(P)-dependent dehydrogenase (Short-subunit alcohol dehydrogenase family)</fullName>
    </submittedName>
</protein>
<dbReference type="SUPFAM" id="SSF51735">
    <property type="entry name" value="NAD(P)-binding Rossmann-fold domains"/>
    <property type="match status" value="1"/>
</dbReference>
<proteinExistence type="inferred from homology"/>
<dbReference type="RefSeq" id="WP_134133213.1">
    <property type="nucleotide sequence ID" value="NZ_SODU01000005.1"/>
</dbReference>
<dbReference type="PANTHER" id="PTHR42760">
    <property type="entry name" value="SHORT-CHAIN DEHYDROGENASES/REDUCTASES FAMILY MEMBER"/>
    <property type="match status" value="1"/>
</dbReference>
<dbReference type="EMBL" id="SODU01000005">
    <property type="protein sequence ID" value="TDW81941.1"/>
    <property type="molecule type" value="Genomic_DNA"/>
</dbReference>
<dbReference type="Gene3D" id="3.40.50.720">
    <property type="entry name" value="NAD(P)-binding Rossmann-like Domain"/>
    <property type="match status" value="1"/>
</dbReference>
<gene>
    <name evidence="2" type="ORF">EV137_7952</name>
</gene>
<organism evidence="2 3">
    <name type="scientific">Kribbella pratensis</name>
    <dbReference type="NCBI Taxonomy" id="2512112"/>
    <lineage>
        <taxon>Bacteria</taxon>
        <taxon>Bacillati</taxon>
        <taxon>Actinomycetota</taxon>
        <taxon>Actinomycetes</taxon>
        <taxon>Propionibacteriales</taxon>
        <taxon>Kribbellaceae</taxon>
        <taxon>Kribbella</taxon>
    </lineage>
</organism>
<comment type="similarity">
    <text evidence="1">Belongs to the short-chain dehydrogenases/reductases (SDR) family.</text>
</comment>
<dbReference type="PANTHER" id="PTHR42760:SF40">
    <property type="entry name" value="3-OXOACYL-[ACYL-CARRIER-PROTEIN] REDUCTASE, CHLOROPLASTIC"/>
    <property type="match status" value="1"/>
</dbReference>
<name>A0ABY2F6A6_9ACTN</name>
<dbReference type="InterPro" id="IPR002347">
    <property type="entry name" value="SDR_fam"/>
</dbReference>
<dbReference type="PRINTS" id="PR00081">
    <property type="entry name" value="GDHRDH"/>
</dbReference>
<accession>A0ABY2F6A6</accession>
<dbReference type="InterPro" id="IPR020904">
    <property type="entry name" value="Sc_DH/Rdtase_CS"/>
</dbReference>
<dbReference type="InterPro" id="IPR036291">
    <property type="entry name" value="NAD(P)-bd_dom_sf"/>
</dbReference>
<dbReference type="Proteomes" id="UP000295060">
    <property type="component" value="Unassembled WGS sequence"/>
</dbReference>
<sequence length="224" mass="22878">MSRTALVVGGTSGIGAAAVRRLAADGLHVVAVGLGAGPEQVELDLRIDGSVEELIGSLERLDVLVNAAGIIRRGDEHRPDVFRDVVEINLTGAMRAAEAAHDLLAVSEGCIVNVASMLSYFGGPLVPAYSASKGGIVQLTKSLAVAWAADGIRVNAVAPGWIATDLTAALQSDPVASDRILSRTPMARWGTPDEVAGVIAFLAGPDAGFVTGAVVPVDGGYLSM</sequence>